<evidence type="ECO:0000256" key="5">
    <source>
        <dbReference type="ARBA" id="ARBA00023136"/>
    </source>
</evidence>
<evidence type="ECO:0000256" key="10">
    <source>
        <dbReference type="HAMAP-Rule" id="MF_00454"/>
    </source>
</evidence>
<keyword evidence="5 10" id="KW-0472">Membrane</keyword>
<dbReference type="PANTHER" id="PTHR28259:SF1">
    <property type="entry name" value="FLUORIDE EXPORT PROTEIN 1-RELATED"/>
    <property type="match status" value="1"/>
</dbReference>
<dbReference type="GO" id="GO:0062054">
    <property type="term" value="F:fluoride channel activity"/>
    <property type="evidence" value="ECO:0007669"/>
    <property type="project" value="UniProtKB-UniRule"/>
</dbReference>
<dbReference type="InterPro" id="IPR003691">
    <property type="entry name" value="FluC"/>
</dbReference>
<dbReference type="Proteomes" id="UP000092382">
    <property type="component" value="Unassembled WGS sequence"/>
</dbReference>
<keyword evidence="3 10" id="KW-0812">Transmembrane</keyword>
<dbReference type="EMBL" id="LJOY01000037">
    <property type="protein sequence ID" value="OBQ25088.1"/>
    <property type="molecule type" value="Genomic_DNA"/>
</dbReference>
<evidence type="ECO:0000256" key="8">
    <source>
        <dbReference type="ARBA" id="ARBA00035585"/>
    </source>
</evidence>
<evidence type="ECO:0000256" key="2">
    <source>
        <dbReference type="ARBA" id="ARBA00022475"/>
    </source>
</evidence>
<dbReference type="AlphaFoldDB" id="A0A1B7VW19"/>
<keyword evidence="10" id="KW-0813">Transport</keyword>
<gene>
    <name evidence="10" type="primary">fluC</name>
    <name evidence="10" type="synonym">crcB</name>
    <name evidence="11" type="ORF">AN481_11915</name>
</gene>
<evidence type="ECO:0000313" key="11">
    <source>
        <dbReference type="EMBL" id="OBQ25088.1"/>
    </source>
</evidence>
<keyword evidence="6 10" id="KW-0407">Ion channel</keyword>
<dbReference type="Pfam" id="PF02537">
    <property type="entry name" value="CRCB"/>
    <property type="match status" value="1"/>
</dbReference>
<comment type="function">
    <text evidence="9 10">Fluoride-specific ion channel. Important for reducing fluoride concentration in the cell, thus reducing its toxicity.</text>
</comment>
<feature type="binding site" evidence="10">
    <location>
        <position position="84"/>
    </location>
    <ligand>
        <name>Na(+)</name>
        <dbReference type="ChEBI" id="CHEBI:29101"/>
        <note>structural</note>
    </ligand>
</feature>
<sequence>MIMLQRAEIRVPIAISLGAIAGALSRYYLTLWLTNRLGFGFPYGTFFINISGCLAMGFFATLAMEKTALISPEVKLIVATGFLGAYTTFSTFGLDTVGLLQRGHWLAATGYFLGSTILGIISVLLGMMIARIFN</sequence>
<dbReference type="PATRIC" id="fig|1710894.3.peg.118"/>
<comment type="similarity">
    <text evidence="7 10">Belongs to the fluoride channel Fluc/FEX (TC 1.A.43) family.</text>
</comment>
<keyword evidence="4 10" id="KW-1133">Transmembrane helix</keyword>
<comment type="activity regulation">
    <text evidence="10">Na(+) is not transported, but it plays an essential structural role and its presence is essential for fluoride channel function.</text>
</comment>
<dbReference type="GO" id="GO:0005886">
    <property type="term" value="C:plasma membrane"/>
    <property type="evidence" value="ECO:0007669"/>
    <property type="project" value="UniProtKB-SubCell"/>
</dbReference>
<evidence type="ECO:0000256" key="6">
    <source>
        <dbReference type="ARBA" id="ARBA00023303"/>
    </source>
</evidence>
<organism evidence="11 12">
    <name type="scientific">Aphanizomenon flos-aquae LD13</name>
    <dbReference type="NCBI Taxonomy" id="1710894"/>
    <lineage>
        <taxon>Bacteria</taxon>
        <taxon>Bacillati</taxon>
        <taxon>Cyanobacteriota</taxon>
        <taxon>Cyanophyceae</taxon>
        <taxon>Nostocales</taxon>
        <taxon>Aphanizomenonaceae</taxon>
        <taxon>Aphanizomenon</taxon>
    </lineage>
</organism>
<dbReference type="GO" id="GO:0140114">
    <property type="term" value="P:cellular detoxification of fluoride"/>
    <property type="evidence" value="ECO:0007669"/>
    <property type="project" value="UniProtKB-UniRule"/>
</dbReference>
<protein>
    <recommendedName>
        <fullName evidence="10">Fluoride-specific ion channel FluC</fullName>
    </recommendedName>
</protein>
<keyword evidence="2 10" id="KW-1003">Cell membrane</keyword>
<dbReference type="HAMAP" id="MF_00454">
    <property type="entry name" value="FluC"/>
    <property type="match status" value="1"/>
</dbReference>
<evidence type="ECO:0000313" key="12">
    <source>
        <dbReference type="Proteomes" id="UP000092382"/>
    </source>
</evidence>
<dbReference type="NCBIfam" id="TIGR00494">
    <property type="entry name" value="crcB"/>
    <property type="match status" value="1"/>
</dbReference>
<dbReference type="GO" id="GO:0046872">
    <property type="term" value="F:metal ion binding"/>
    <property type="evidence" value="ECO:0007669"/>
    <property type="project" value="UniProtKB-KW"/>
</dbReference>
<comment type="catalytic activity">
    <reaction evidence="8">
        <text>fluoride(in) = fluoride(out)</text>
        <dbReference type="Rhea" id="RHEA:76159"/>
        <dbReference type="ChEBI" id="CHEBI:17051"/>
    </reaction>
    <physiologicalReaction direction="left-to-right" evidence="8">
        <dbReference type="Rhea" id="RHEA:76160"/>
    </physiologicalReaction>
</comment>
<feature type="transmembrane region" description="Helical" evidence="10">
    <location>
        <begin position="106"/>
        <end position="130"/>
    </location>
</feature>
<evidence type="ECO:0000256" key="1">
    <source>
        <dbReference type="ARBA" id="ARBA00004651"/>
    </source>
</evidence>
<dbReference type="PANTHER" id="PTHR28259">
    <property type="entry name" value="FLUORIDE EXPORT PROTEIN 1-RELATED"/>
    <property type="match status" value="1"/>
</dbReference>
<feature type="binding site" evidence="10">
    <location>
        <position position="87"/>
    </location>
    <ligand>
        <name>Na(+)</name>
        <dbReference type="ChEBI" id="CHEBI:29101"/>
        <note>structural</note>
    </ligand>
</feature>
<evidence type="ECO:0000256" key="4">
    <source>
        <dbReference type="ARBA" id="ARBA00022989"/>
    </source>
</evidence>
<comment type="subcellular location">
    <subcellularLocation>
        <location evidence="1 10">Cell membrane</location>
        <topology evidence="1 10">Multi-pass membrane protein</topology>
    </subcellularLocation>
</comment>
<dbReference type="STRING" id="1803587.GCA_001593825_01368"/>
<feature type="transmembrane region" description="Helical" evidence="10">
    <location>
        <begin position="76"/>
        <end position="94"/>
    </location>
</feature>
<evidence type="ECO:0000256" key="9">
    <source>
        <dbReference type="ARBA" id="ARBA00049940"/>
    </source>
</evidence>
<feature type="transmembrane region" description="Helical" evidence="10">
    <location>
        <begin position="12"/>
        <end position="29"/>
    </location>
</feature>
<reference evidence="11 12" key="1">
    <citation type="submission" date="2015-09" db="EMBL/GenBank/DDBJ databases">
        <title>Whole genome shotgun sequence assembly of Aphanizomenon flos-aquae UKL13.</title>
        <authorList>
            <person name="Driscoll C."/>
        </authorList>
    </citation>
    <scope>NUCLEOTIDE SEQUENCE [LARGE SCALE GENOMIC DNA]</scope>
    <source>
        <strain evidence="11">MDT13</strain>
    </source>
</reference>
<accession>A0A1B7VW19</accession>
<name>A0A1B7VW19_APHFL</name>
<keyword evidence="10" id="KW-0406">Ion transport</keyword>
<comment type="caution">
    <text evidence="11">The sequence shown here is derived from an EMBL/GenBank/DDBJ whole genome shotgun (WGS) entry which is preliminary data.</text>
</comment>
<evidence type="ECO:0000256" key="7">
    <source>
        <dbReference type="ARBA" id="ARBA00035120"/>
    </source>
</evidence>
<evidence type="ECO:0000256" key="3">
    <source>
        <dbReference type="ARBA" id="ARBA00022692"/>
    </source>
</evidence>
<keyword evidence="10" id="KW-0479">Metal-binding</keyword>
<proteinExistence type="inferred from homology"/>
<keyword evidence="10" id="KW-0915">Sodium</keyword>
<feature type="transmembrane region" description="Helical" evidence="10">
    <location>
        <begin position="41"/>
        <end position="64"/>
    </location>
</feature>